<feature type="transmembrane region" description="Helical" evidence="13">
    <location>
        <begin position="253"/>
        <end position="275"/>
    </location>
</feature>
<keyword evidence="9" id="KW-0406">Ion transport</keyword>
<dbReference type="GO" id="GO:0006824">
    <property type="term" value="P:cobalt ion transport"/>
    <property type="evidence" value="ECO:0007669"/>
    <property type="project" value="UniProtKB-KW"/>
</dbReference>
<dbReference type="Pfam" id="PF03824">
    <property type="entry name" value="NicO"/>
    <property type="match status" value="1"/>
</dbReference>
<comment type="similarity">
    <text evidence="13">Belongs to the NiCoT transporter (TC 2.A.52) family.</text>
</comment>
<dbReference type="GO" id="GO:0015099">
    <property type="term" value="F:nickel cation transmembrane transporter activity"/>
    <property type="evidence" value="ECO:0007669"/>
    <property type="project" value="UniProtKB-UniRule"/>
</dbReference>
<evidence type="ECO:0000256" key="7">
    <source>
        <dbReference type="ARBA" id="ARBA00022692"/>
    </source>
</evidence>
<name>A0A0M2R5Q3_9PROT</name>
<dbReference type="RefSeq" id="WP_046509993.1">
    <property type="nucleotide sequence ID" value="NZ_LANI01000034.1"/>
</dbReference>
<evidence type="ECO:0000256" key="8">
    <source>
        <dbReference type="ARBA" id="ARBA00022989"/>
    </source>
</evidence>
<evidence type="ECO:0000256" key="6">
    <source>
        <dbReference type="ARBA" id="ARBA00022596"/>
    </source>
</evidence>
<evidence type="ECO:0000256" key="9">
    <source>
        <dbReference type="ARBA" id="ARBA00023065"/>
    </source>
</evidence>
<feature type="transmembrane region" description="Helical" evidence="13">
    <location>
        <begin position="222"/>
        <end position="247"/>
    </location>
</feature>
<dbReference type="AlphaFoldDB" id="A0A0M2R5Q3"/>
<dbReference type="Proteomes" id="UP000034491">
    <property type="component" value="Unassembled WGS sequence"/>
</dbReference>
<evidence type="ECO:0000256" key="10">
    <source>
        <dbReference type="ARBA" id="ARBA00023112"/>
    </source>
</evidence>
<evidence type="ECO:0000256" key="5">
    <source>
        <dbReference type="ARBA" id="ARBA00022475"/>
    </source>
</evidence>
<dbReference type="InterPro" id="IPR051224">
    <property type="entry name" value="NiCoT_RcnA"/>
</dbReference>
<evidence type="ECO:0000256" key="4">
    <source>
        <dbReference type="ARBA" id="ARBA00022448"/>
    </source>
</evidence>
<keyword evidence="4 13" id="KW-0813">Transport</keyword>
<evidence type="ECO:0000256" key="2">
    <source>
        <dbReference type="ARBA" id="ARBA00004651"/>
    </source>
</evidence>
<dbReference type="InterPro" id="IPR011541">
    <property type="entry name" value="Ni/Co_transpt_high_affinity"/>
</dbReference>
<keyword evidence="15" id="KW-1185">Reference proteome</keyword>
<keyword evidence="3" id="KW-0171">Cobalt transport</keyword>
<proteinExistence type="inferred from homology"/>
<dbReference type="GO" id="GO:0010045">
    <property type="term" value="P:response to nickel cation"/>
    <property type="evidence" value="ECO:0007669"/>
    <property type="project" value="TreeGrafter"/>
</dbReference>
<dbReference type="STRING" id="1549748.WH95_19030"/>
<dbReference type="GO" id="GO:0032025">
    <property type="term" value="P:response to cobalt ion"/>
    <property type="evidence" value="ECO:0007669"/>
    <property type="project" value="TreeGrafter"/>
</dbReference>
<evidence type="ECO:0000256" key="3">
    <source>
        <dbReference type="ARBA" id="ARBA00022426"/>
    </source>
</evidence>
<keyword evidence="5" id="KW-1003">Cell membrane</keyword>
<keyword evidence="7 13" id="KW-0812">Transmembrane</keyword>
<dbReference type="PANTHER" id="PTHR40659:SF1">
    <property type="entry name" value="NICKEL_COBALT EFFLUX SYSTEM RCNA"/>
    <property type="match status" value="1"/>
</dbReference>
<protein>
    <recommendedName>
        <fullName evidence="13">Nickel/cobalt efflux system</fullName>
    </recommendedName>
</protein>
<evidence type="ECO:0000256" key="12">
    <source>
        <dbReference type="ARBA" id="ARBA00023285"/>
    </source>
</evidence>
<evidence type="ECO:0000256" key="13">
    <source>
        <dbReference type="RuleBase" id="RU362101"/>
    </source>
</evidence>
<feature type="transmembrane region" description="Helical" evidence="13">
    <location>
        <begin position="296"/>
        <end position="317"/>
    </location>
</feature>
<evidence type="ECO:0000313" key="14">
    <source>
        <dbReference type="EMBL" id="KKJ75320.1"/>
    </source>
</evidence>
<dbReference type="PATRIC" id="fig|1549748.8.peg.3087"/>
<feature type="transmembrane region" description="Helical" evidence="13">
    <location>
        <begin position="12"/>
        <end position="35"/>
    </location>
</feature>
<evidence type="ECO:0000256" key="1">
    <source>
        <dbReference type="ARBA" id="ARBA00002510"/>
    </source>
</evidence>
<dbReference type="EMBL" id="LANI01000034">
    <property type="protein sequence ID" value="KKJ75320.1"/>
    <property type="molecule type" value="Genomic_DNA"/>
</dbReference>
<keyword evidence="8 13" id="KW-1133">Transmembrane helix</keyword>
<feature type="transmembrane region" description="Helical" evidence="13">
    <location>
        <begin position="162"/>
        <end position="177"/>
    </location>
</feature>
<keyword evidence="12" id="KW-0170">Cobalt</keyword>
<gene>
    <name evidence="14" type="ORF">WH95_19030</name>
</gene>
<comment type="subcellular location">
    <subcellularLocation>
        <location evidence="2 13">Cell membrane</location>
        <topology evidence="2 13">Multi-pass membrane protein</topology>
    </subcellularLocation>
</comment>
<keyword evidence="10" id="KW-0921">Nickel transport</keyword>
<evidence type="ECO:0000256" key="11">
    <source>
        <dbReference type="ARBA" id="ARBA00023136"/>
    </source>
</evidence>
<evidence type="ECO:0000313" key="15">
    <source>
        <dbReference type="Proteomes" id="UP000034491"/>
    </source>
</evidence>
<reference evidence="14 15" key="1">
    <citation type="submission" date="2015-03" db="EMBL/GenBank/DDBJ databases">
        <title>Genome sequence of Kiloniella sp. P1-1, isolated from the gut microflora of Pacific white shrimp, Penaeus vannamei.</title>
        <authorList>
            <person name="Shao Z."/>
            <person name="Wang L."/>
            <person name="Li X."/>
        </authorList>
    </citation>
    <scope>NUCLEOTIDE SEQUENCE [LARGE SCALE GENOMIC DNA]</scope>
    <source>
        <strain evidence="14 15">P1-1</strain>
    </source>
</reference>
<dbReference type="GO" id="GO:0005886">
    <property type="term" value="C:plasma membrane"/>
    <property type="evidence" value="ECO:0007669"/>
    <property type="project" value="UniProtKB-SubCell"/>
</dbReference>
<dbReference type="OrthoDB" id="9812956at2"/>
<keyword evidence="6" id="KW-0533">Nickel</keyword>
<keyword evidence="11 13" id="KW-0472">Membrane</keyword>
<dbReference type="PANTHER" id="PTHR40659">
    <property type="entry name" value="NICKEL/COBALT EFFLUX SYSTEM RCNA"/>
    <property type="match status" value="1"/>
</dbReference>
<organism evidence="14 15">
    <name type="scientific">Kiloniella litopenaei</name>
    <dbReference type="NCBI Taxonomy" id="1549748"/>
    <lineage>
        <taxon>Bacteria</taxon>
        <taxon>Pseudomonadati</taxon>
        <taxon>Pseudomonadota</taxon>
        <taxon>Alphaproteobacteria</taxon>
        <taxon>Rhodospirillales</taxon>
        <taxon>Kiloniellaceae</taxon>
        <taxon>Kiloniella</taxon>
    </lineage>
</organism>
<sequence>MLKSFRLNTKFAAAIFSVLVLLFLLAGITALLNVFSVEDQSLIDFALNEIRLQQRSFSDLLGQGVRALGDDIGFDSVLYLVWICFLYGIFHALGPGHGKAVIASYTLTTDTKVLPAVLLSMASSFVQGLTAIIIVGACYFLLETSVRSTSLAIEDVMEPLSYGAVTIVGLVLIWRGIRGGGHAGCGHDHSGDDAGGHHSCCGHKKGKSEPASVEVKASKRDLVAIILAIGIRPCTGALLVLILAFVLGHWAGGLAAVMAMSFGTGITVSLLAIGARGIRFPLMKIMDEIGVHVGYFGRYISLLGGIVIVVIGLFLLADTLMTPKHPFG</sequence>
<comment type="function">
    <text evidence="1">Efflux system for nickel and cobalt.</text>
</comment>
<feature type="transmembrane region" description="Helical" evidence="13">
    <location>
        <begin position="113"/>
        <end position="142"/>
    </location>
</feature>
<dbReference type="GO" id="GO:0046583">
    <property type="term" value="F:monoatomic cation efflux transmembrane transporter activity"/>
    <property type="evidence" value="ECO:0007669"/>
    <property type="project" value="TreeGrafter"/>
</dbReference>
<feature type="transmembrane region" description="Helical" evidence="13">
    <location>
        <begin position="76"/>
        <end position="93"/>
    </location>
</feature>
<accession>A0A0M2R5Q3</accession>
<comment type="caution">
    <text evidence="14">The sequence shown here is derived from an EMBL/GenBank/DDBJ whole genome shotgun (WGS) entry which is preliminary data.</text>
</comment>